<dbReference type="AlphaFoldDB" id="A0A151U802"/>
<dbReference type="Gramene" id="C.cajan_07909.t">
    <property type="protein sequence ID" value="C.cajan_07909.t"/>
    <property type="gene ID" value="C.cajan_07909"/>
</dbReference>
<dbReference type="InterPro" id="IPR051320">
    <property type="entry name" value="Viral_Replic_Matur_Polypro"/>
</dbReference>
<dbReference type="InterPro" id="IPR043502">
    <property type="entry name" value="DNA/RNA_pol_sf"/>
</dbReference>
<gene>
    <name evidence="2" type="ORF">KK1_008140</name>
</gene>
<reference evidence="2 3" key="1">
    <citation type="journal article" date="2012" name="Nat. Biotechnol.">
        <title>Draft genome sequence of pigeonpea (Cajanus cajan), an orphan legume crop of resource-poor farmers.</title>
        <authorList>
            <person name="Varshney R.K."/>
            <person name="Chen W."/>
            <person name="Li Y."/>
            <person name="Bharti A.K."/>
            <person name="Saxena R.K."/>
            <person name="Schlueter J.A."/>
            <person name="Donoghue M.T."/>
            <person name="Azam S."/>
            <person name="Fan G."/>
            <person name="Whaley A.M."/>
            <person name="Farmer A.D."/>
            <person name="Sheridan J."/>
            <person name="Iwata A."/>
            <person name="Tuteja R."/>
            <person name="Penmetsa R.V."/>
            <person name="Wu W."/>
            <person name="Upadhyaya H.D."/>
            <person name="Yang S.P."/>
            <person name="Shah T."/>
            <person name="Saxena K.B."/>
            <person name="Michael T."/>
            <person name="McCombie W.R."/>
            <person name="Yang B."/>
            <person name="Zhang G."/>
            <person name="Yang H."/>
            <person name="Wang J."/>
            <person name="Spillane C."/>
            <person name="Cook D.R."/>
            <person name="May G.D."/>
            <person name="Xu X."/>
            <person name="Jackson S.A."/>
        </authorList>
    </citation>
    <scope>NUCLEOTIDE SEQUENCE [LARGE SCALE GENOMIC DNA]</scope>
    <source>
        <strain evidence="3">cv. Asha</strain>
    </source>
</reference>
<dbReference type="PANTHER" id="PTHR33064">
    <property type="entry name" value="POL PROTEIN"/>
    <property type="match status" value="1"/>
</dbReference>
<dbReference type="OMA" id="PCAYLPH"/>
<evidence type="ECO:0000259" key="1">
    <source>
        <dbReference type="Pfam" id="PF17919"/>
    </source>
</evidence>
<dbReference type="Proteomes" id="UP000075243">
    <property type="component" value="Chromosome 2"/>
</dbReference>
<sequence length="154" mass="17709">MRAVPESIKQILEEFNEVFREPQGRFVRGYGETSRPLTELLKKDAFVWNREATKAFETLKQAMAALPILAVPNFSKQFVVESDASSRGIGVVLLQEGRPLAFMSKALSEKAQKKSVYERELMAIVLAVQKWRHYLMGRKFIIKTDQRSLKFLTK</sequence>
<dbReference type="PANTHER" id="PTHR33064:SF40">
    <property type="entry name" value="REVERSE TRANSCRIPTASE_RETROTRANSPOSON-DERIVED PROTEIN RNASE H-LIKE DOMAIN-CONTAINING PROTEIN"/>
    <property type="match status" value="1"/>
</dbReference>
<dbReference type="SUPFAM" id="SSF56672">
    <property type="entry name" value="DNA/RNA polymerases"/>
    <property type="match status" value="1"/>
</dbReference>
<organism evidence="2 3">
    <name type="scientific">Cajanus cajan</name>
    <name type="common">Pigeon pea</name>
    <name type="synonym">Cajanus indicus</name>
    <dbReference type="NCBI Taxonomy" id="3821"/>
    <lineage>
        <taxon>Eukaryota</taxon>
        <taxon>Viridiplantae</taxon>
        <taxon>Streptophyta</taxon>
        <taxon>Embryophyta</taxon>
        <taxon>Tracheophyta</taxon>
        <taxon>Spermatophyta</taxon>
        <taxon>Magnoliopsida</taxon>
        <taxon>eudicotyledons</taxon>
        <taxon>Gunneridae</taxon>
        <taxon>Pentapetalae</taxon>
        <taxon>rosids</taxon>
        <taxon>fabids</taxon>
        <taxon>Fabales</taxon>
        <taxon>Fabaceae</taxon>
        <taxon>Papilionoideae</taxon>
        <taxon>50 kb inversion clade</taxon>
        <taxon>NPAAA clade</taxon>
        <taxon>indigoferoid/millettioid clade</taxon>
        <taxon>Phaseoleae</taxon>
        <taxon>Cajanus</taxon>
    </lineage>
</organism>
<evidence type="ECO:0000313" key="2">
    <source>
        <dbReference type="EMBL" id="KYP75413.1"/>
    </source>
</evidence>
<keyword evidence="3" id="KW-1185">Reference proteome</keyword>
<dbReference type="Gene3D" id="3.30.70.270">
    <property type="match status" value="1"/>
</dbReference>
<feature type="domain" description="Reverse transcriptase/retrotransposon-derived protein RNase H-like" evidence="1">
    <location>
        <begin position="48"/>
        <end position="142"/>
    </location>
</feature>
<dbReference type="EMBL" id="CM003604">
    <property type="protein sequence ID" value="KYP75413.1"/>
    <property type="molecule type" value="Genomic_DNA"/>
</dbReference>
<protein>
    <submittedName>
        <fullName evidence="2">Retrovirus-related Pol polyprotein from transposon 297 family</fullName>
    </submittedName>
</protein>
<proteinExistence type="predicted"/>
<dbReference type="InterPro" id="IPR043128">
    <property type="entry name" value="Rev_trsase/Diguanyl_cyclase"/>
</dbReference>
<dbReference type="InterPro" id="IPR041577">
    <property type="entry name" value="RT_RNaseH_2"/>
</dbReference>
<name>A0A151U802_CAJCA</name>
<dbReference type="FunFam" id="3.10.20.370:FF:000001">
    <property type="entry name" value="Retrovirus-related Pol polyprotein from transposon 17.6-like protein"/>
    <property type="match status" value="1"/>
</dbReference>
<dbReference type="STRING" id="3821.A0A151U802"/>
<accession>A0A151U802</accession>
<dbReference type="Pfam" id="PF17919">
    <property type="entry name" value="RT_RNaseH_2"/>
    <property type="match status" value="1"/>
</dbReference>
<evidence type="ECO:0000313" key="3">
    <source>
        <dbReference type="Proteomes" id="UP000075243"/>
    </source>
</evidence>
<dbReference type="CDD" id="cd09274">
    <property type="entry name" value="RNase_HI_RT_Ty3"/>
    <property type="match status" value="1"/>
</dbReference>